<dbReference type="Proteomes" id="UP001176941">
    <property type="component" value="Chromosome 33"/>
</dbReference>
<proteinExistence type="predicted"/>
<keyword evidence="2" id="KW-1185">Reference proteome</keyword>
<organism evidence="1 2">
    <name type="scientific">Rangifer tarandus platyrhynchus</name>
    <name type="common">Svalbard reindeer</name>
    <dbReference type="NCBI Taxonomy" id="3082113"/>
    <lineage>
        <taxon>Eukaryota</taxon>
        <taxon>Metazoa</taxon>
        <taxon>Chordata</taxon>
        <taxon>Craniata</taxon>
        <taxon>Vertebrata</taxon>
        <taxon>Euteleostomi</taxon>
        <taxon>Mammalia</taxon>
        <taxon>Eutheria</taxon>
        <taxon>Laurasiatheria</taxon>
        <taxon>Artiodactyla</taxon>
        <taxon>Ruminantia</taxon>
        <taxon>Pecora</taxon>
        <taxon>Cervidae</taxon>
        <taxon>Odocoileinae</taxon>
        <taxon>Rangifer</taxon>
    </lineage>
</organism>
<gene>
    <name evidence="1" type="ORF">MRATA1EN1_LOCUS22157</name>
</gene>
<dbReference type="EMBL" id="OX459969">
    <property type="protein sequence ID" value="CAI9173195.1"/>
    <property type="molecule type" value="Genomic_DNA"/>
</dbReference>
<reference evidence="1" key="1">
    <citation type="submission" date="2023-04" db="EMBL/GenBank/DDBJ databases">
        <authorList>
            <consortium name="ELIXIR-Norway"/>
        </authorList>
    </citation>
    <scope>NUCLEOTIDE SEQUENCE [LARGE SCALE GENOMIC DNA]</scope>
</reference>
<sequence>MLEVGMIRAHPWIWHCPSELHFLESQGYSEQLKLEPRKALNPVSRSWSIKEKKGGSLPAASLPAYQRLMSSHGGLWAGGQLVTGFLCSCPGSLELERHL</sequence>
<accession>A0ABN8ZI86</accession>
<name>A0ABN8ZI86_RANTA</name>
<evidence type="ECO:0000313" key="2">
    <source>
        <dbReference type="Proteomes" id="UP001176941"/>
    </source>
</evidence>
<protein>
    <submittedName>
        <fullName evidence="1">Uncharacterized protein</fullName>
    </submittedName>
</protein>
<evidence type="ECO:0000313" key="1">
    <source>
        <dbReference type="EMBL" id="CAI9173195.1"/>
    </source>
</evidence>